<dbReference type="AlphaFoldDB" id="A0A0F9XQ62"/>
<evidence type="ECO:0008006" key="2">
    <source>
        <dbReference type="Google" id="ProtNLM"/>
    </source>
</evidence>
<dbReference type="InterPro" id="IPR025245">
    <property type="entry name" value="DUF4197"/>
</dbReference>
<reference evidence="1" key="1">
    <citation type="journal article" date="2015" name="Nature">
        <title>Complex archaea that bridge the gap between prokaryotes and eukaryotes.</title>
        <authorList>
            <person name="Spang A."/>
            <person name="Saw J.H."/>
            <person name="Jorgensen S.L."/>
            <person name="Zaremba-Niedzwiedzka K."/>
            <person name="Martijn J."/>
            <person name="Lind A.E."/>
            <person name="van Eijk R."/>
            <person name="Schleper C."/>
            <person name="Guy L."/>
            <person name="Ettema T.J."/>
        </authorList>
    </citation>
    <scope>NUCLEOTIDE SEQUENCE</scope>
</reference>
<proteinExistence type="predicted"/>
<gene>
    <name evidence="1" type="ORF">LCGC14_0113940</name>
</gene>
<evidence type="ECO:0000313" key="1">
    <source>
        <dbReference type="EMBL" id="KKO01587.1"/>
    </source>
</evidence>
<organism evidence="1">
    <name type="scientific">marine sediment metagenome</name>
    <dbReference type="NCBI Taxonomy" id="412755"/>
    <lineage>
        <taxon>unclassified sequences</taxon>
        <taxon>metagenomes</taxon>
        <taxon>ecological metagenomes</taxon>
    </lineage>
</organism>
<accession>A0A0F9XQ62</accession>
<dbReference type="EMBL" id="LAZR01000034">
    <property type="protein sequence ID" value="KKO01587.1"/>
    <property type="molecule type" value="Genomic_DNA"/>
</dbReference>
<name>A0A0F9XQ62_9ZZZZ</name>
<protein>
    <recommendedName>
        <fullName evidence="2">DUF4197 domain-containing protein</fullName>
    </recommendedName>
</protein>
<dbReference type="Pfam" id="PF13852">
    <property type="entry name" value="DUF4197"/>
    <property type="match status" value="1"/>
</dbReference>
<comment type="caution">
    <text evidence="1">The sequence shown here is derived from an EMBL/GenBank/DDBJ whole genome shotgun (WGS) entry which is preliminary data.</text>
</comment>
<sequence length="231" mass="24472">MLRLMPFSVLFAALFTALLSTSASAFSLSDLSQQDASAGLKDALTQGAEMAVKELSAPGGFSDNRDVRIELPGNLGKASRTLKMMGMGGQITQLEDSMNKAAEAAVPQAQTLLVDAISKMSVQDAKSVLTGPSDSATRYLESSSRDQIRALFLPVVKNATDQVGLAQQYNTFASQASSFGVVDSDAANIESYVTERTLDGLFEMIAEQEADIRSNPTEAATNLAKKVFGSL</sequence>